<keyword evidence="1" id="KW-0560">Oxidoreductase</keyword>
<dbReference type="PANTHER" id="PTHR43431:SF7">
    <property type="entry name" value="OXIDOREDUCTASE, SHORT CHAIN DEHYDROGENASE_REDUCTASE FAMILY (AFU_ORTHOLOGUE AFUA_5G14000)"/>
    <property type="match status" value="1"/>
</dbReference>
<keyword evidence="2" id="KW-1185">Reference proteome</keyword>
<dbReference type="EMBL" id="JBHLUD010000013">
    <property type="protein sequence ID" value="MFC0547157.1"/>
    <property type="molecule type" value="Genomic_DNA"/>
</dbReference>
<dbReference type="GO" id="GO:0016491">
    <property type="term" value="F:oxidoreductase activity"/>
    <property type="evidence" value="ECO:0007669"/>
    <property type="project" value="UniProtKB-KW"/>
</dbReference>
<organism evidence="1 2">
    <name type="scientific">Kutzneria chonburiensis</name>
    <dbReference type="NCBI Taxonomy" id="1483604"/>
    <lineage>
        <taxon>Bacteria</taxon>
        <taxon>Bacillati</taxon>
        <taxon>Actinomycetota</taxon>
        <taxon>Actinomycetes</taxon>
        <taxon>Pseudonocardiales</taxon>
        <taxon>Pseudonocardiaceae</taxon>
        <taxon>Kutzneria</taxon>
    </lineage>
</organism>
<dbReference type="RefSeq" id="WP_273937395.1">
    <property type="nucleotide sequence ID" value="NZ_CP097263.1"/>
</dbReference>
<evidence type="ECO:0000313" key="1">
    <source>
        <dbReference type="EMBL" id="MFC0547157.1"/>
    </source>
</evidence>
<dbReference type="EC" id="1.-.-.-" evidence="1"/>
<accession>A0ABV6N3W7</accession>
<dbReference type="InterPro" id="IPR002347">
    <property type="entry name" value="SDR_fam"/>
</dbReference>
<gene>
    <name evidence="1" type="ORF">ACFFH7_36995</name>
</gene>
<sequence>MTAVVIGVGPGLGRSIAHRFGREGHPVALISRSDTRHAGYLAELSTAGVKAEAFTADVQDTDRLRSVLDDAAERLGPIDVAYYGPAALGDSIARLDTAAADDIRAAMKIFYPAVDVVHHVLPGMLDRGRGTLLFAGGLSSVRVMPQLGAVAIPSAAMRNYAITLNATLADTGVYAGTLTIGGLISRGDIYTLVKANEATWGPIATLDPDDIADSAWDLHAKRDRAEEIFNVID</sequence>
<dbReference type="Pfam" id="PF00106">
    <property type="entry name" value="adh_short"/>
    <property type="match status" value="1"/>
</dbReference>
<dbReference type="SUPFAM" id="SSF51735">
    <property type="entry name" value="NAD(P)-binding Rossmann-fold domains"/>
    <property type="match status" value="1"/>
</dbReference>
<evidence type="ECO:0000313" key="2">
    <source>
        <dbReference type="Proteomes" id="UP001589810"/>
    </source>
</evidence>
<reference evidence="1 2" key="1">
    <citation type="submission" date="2024-09" db="EMBL/GenBank/DDBJ databases">
        <authorList>
            <person name="Sun Q."/>
            <person name="Mori K."/>
        </authorList>
    </citation>
    <scope>NUCLEOTIDE SEQUENCE [LARGE SCALE GENOMIC DNA]</scope>
    <source>
        <strain evidence="1 2">TBRC 1432</strain>
    </source>
</reference>
<name>A0ABV6N3W7_9PSEU</name>
<dbReference type="Proteomes" id="UP001589810">
    <property type="component" value="Unassembled WGS sequence"/>
</dbReference>
<comment type="caution">
    <text evidence="1">The sequence shown here is derived from an EMBL/GenBank/DDBJ whole genome shotgun (WGS) entry which is preliminary data.</text>
</comment>
<dbReference type="InterPro" id="IPR036291">
    <property type="entry name" value="NAD(P)-bd_dom_sf"/>
</dbReference>
<proteinExistence type="predicted"/>
<protein>
    <submittedName>
        <fullName evidence="1">SDR family NAD(P)-dependent oxidoreductase</fullName>
        <ecNumber evidence="1">1.-.-.-</ecNumber>
    </submittedName>
</protein>
<dbReference type="Gene3D" id="3.40.50.720">
    <property type="entry name" value="NAD(P)-binding Rossmann-like Domain"/>
    <property type="match status" value="1"/>
</dbReference>
<dbReference type="PANTHER" id="PTHR43431">
    <property type="entry name" value="OXIDOREDUCTASE, SHORT CHAIN DEHYDROGENASE/REDUCTASE FAMILY (AFU_ORTHOLOGUE AFUA_5G14000)"/>
    <property type="match status" value="1"/>
</dbReference>